<feature type="compositionally biased region" description="Gly residues" evidence="1">
    <location>
        <begin position="233"/>
        <end position="259"/>
    </location>
</feature>
<proteinExistence type="predicted"/>
<reference evidence="3" key="1">
    <citation type="submission" date="2023-10" db="EMBL/GenBank/DDBJ databases">
        <title>Complete genome sequence of Streptomyces sp. JL1001.</title>
        <authorList>
            <person name="Jiang L."/>
        </authorList>
    </citation>
    <scope>NUCLEOTIDE SEQUENCE</scope>
    <source>
        <strain evidence="3">JL1001</strain>
    </source>
</reference>
<organism evidence="3">
    <name type="scientific">Streptomyces sp. JL1001</name>
    <dbReference type="NCBI Taxonomy" id="3078227"/>
    <lineage>
        <taxon>Bacteria</taxon>
        <taxon>Bacillati</taxon>
        <taxon>Actinomycetota</taxon>
        <taxon>Actinomycetes</taxon>
        <taxon>Kitasatosporales</taxon>
        <taxon>Streptomycetaceae</taxon>
        <taxon>Streptomyces</taxon>
    </lineage>
</organism>
<evidence type="ECO:0000259" key="2">
    <source>
        <dbReference type="Pfam" id="PF00144"/>
    </source>
</evidence>
<dbReference type="PANTHER" id="PTHR43283">
    <property type="entry name" value="BETA-LACTAMASE-RELATED"/>
    <property type="match status" value="1"/>
</dbReference>
<evidence type="ECO:0000256" key="1">
    <source>
        <dbReference type="SAM" id="MobiDB-lite"/>
    </source>
</evidence>
<gene>
    <name evidence="3" type="ORF">R1Y80_19025</name>
</gene>
<dbReference type="InterPro" id="IPR001466">
    <property type="entry name" value="Beta-lactam-related"/>
</dbReference>
<sequence length="408" mass="42374">MTTTTLHELLDTHIAAGSMPGAVALVARDERVEVVSAGTAGLAGSAPMRRDSLFRIASITKPVVAAAAMTLVDDGLIAPADPVAAWLPELASPLVVRTPESPVDDVVSAVRPITLLDLLTFRAGYGFPSDFSLPAVAPLFEKLKQGPPQPQTGLAPDAWMAELSRIPLLHQPGDGWLYNTCSDILGVLVARVADRPLPAYLAERIFEPLGMKDTGFWVEPAALDRFTSSYRAGAGGDGGEGESRGGGGGEGRGEGGGGAEPELVDAPGGQWSSPPAFPSGAGGLVSTVDDWYAFGRMLLTEGLNDAGDRVLAGESVRQMITDHLTPEQRAASGLFTEGQGWGFGGAVDVEIAAPWNVLGRYGWVGGTGTTAHVIPATGTVAVLLTQMEMGGPAAPEVMRDFWTYAAGF</sequence>
<name>A0AAU8KIV3_9ACTN</name>
<dbReference type="EC" id="3.1.1.103" evidence="3"/>
<dbReference type="Pfam" id="PF00144">
    <property type="entry name" value="Beta-lactamase"/>
    <property type="match status" value="1"/>
</dbReference>
<dbReference type="PANTHER" id="PTHR43283:SF3">
    <property type="entry name" value="BETA-LACTAMASE FAMILY PROTEIN (AFU_ORTHOLOGUE AFUA_5G07500)"/>
    <property type="match status" value="1"/>
</dbReference>
<dbReference type="RefSeq" id="WP_354597538.1">
    <property type="nucleotide sequence ID" value="NZ_CP136798.1"/>
</dbReference>
<keyword evidence="3" id="KW-0378">Hydrolase</keyword>
<dbReference type="GO" id="GO:0016787">
    <property type="term" value="F:hydrolase activity"/>
    <property type="evidence" value="ECO:0007669"/>
    <property type="project" value="UniProtKB-KW"/>
</dbReference>
<dbReference type="AlphaFoldDB" id="A0AAU8KIV3"/>
<protein>
    <submittedName>
        <fullName evidence="3">Serine hydrolase domain-containing protein</fullName>
        <ecNumber evidence="3">3.1.1.103</ecNumber>
    </submittedName>
</protein>
<dbReference type="SUPFAM" id="SSF56601">
    <property type="entry name" value="beta-lactamase/transpeptidase-like"/>
    <property type="match status" value="1"/>
</dbReference>
<dbReference type="EMBL" id="CP136798">
    <property type="protein sequence ID" value="XCN15606.1"/>
    <property type="molecule type" value="Genomic_DNA"/>
</dbReference>
<feature type="region of interest" description="Disordered" evidence="1">
    <location>
        <begin position="231"/>
        <end position="278"/>
    </location>
</feature>
<dbReference type="InterPro" id="IPR012338">
    <property type="entry name" value="Beta-lactam/transpept-like"/>
</dbReference>
<dbReference type="Gene3D" id="3.40.710.10">
    <property type="entry name" value="DD-peptidase/beta-lactamase superfamily"/>
    <property type="match status" value="1"/>
</dbReference>
<evidence type="ECO:0000313" key="3">
    <source>
        <dbReference type="EMBL" id="XCN15606.1"/>
    </source>
</evidence>
<dbReference type="InterPro" id="IPR050789">
    <property type="entry name" value="Diverse_Enzym_Activities"/>
</dbReference>
<feature type="domain" description="Beta-lactamase-related" evidence="2">
    <location>
        <begin position="9"/>
        <end position="387"/>
    </location>
</feature>
<accession>A0AAU8KIV3</accession>